<proteinExistence type="predicted"/>
<accession>A0A9Q0K3A7</accession>
<dbReference type="Gene3D" id="1.10.287.110">
    <property type="entry name" value="DnaJ domain"/>
    <property type="match status" value="1"/>
</dbReference>
<dbReference type="AlphaFoldDB" id="A0A9Q0K3A7"/>
<dbReference type="InterPro" id="IPR001623">
    <property type="entry name" value="DnaJ_domain"/>
</dbReference>
<dbReference type="CDD" id="cd06257">
    <property type="entry name" value="DnaJ"/>
    <property type="match status" value="1"/>
</dbReference>
<feature type="region of interest" description="Disordered" evidence="1">
    <location>
        <begin position="249"/>
        <end position="269"/>
    </location>
</feature>
<reference evidence="3" key="1">
    <citation type="journal article" date="2023" name="Plant J.">
        <title>The genome of the king protea, Protea cynaroides.</title>
        <authorList>
            <person name="Chang J."/>
            <person name="Duong T.A."/>
            <person name="Schoeman C."/>
            <person name="Ma X."/>
            <person name="Roodt D."/>
            <person name="Barker N."/>
            <person name="Li Z."/>
            <person name="Van de Peer Y."/>
            <person name="Mizrachi E."/>
        </authorList>
    </citation>
    <scope>NUCLEOTIDE SEQUENCE</scope>
    <source>
        <tissue evidence="3">Young leaves</tissue>
    </source>
</reference>
<dbReference type="PANTHER" id="PTHR45295:SF4">
    <property type="entry name" value="OS06G0474800 PROTEIN"/>
    <property type="match status" value="1"/>
</dbReference>
<evidence type="ECO:0000259" key="2">
    <source>
        <dbReference type="PROSITE" id="PS50076"/>
    </source>
</evidence>
<dbReference type="OrthoDB" id="376357at2759"/>
<name>A0A9Q0K3A7_9MAGN</name>
<dbReference type="PROSITE" id="PS50076">
    <property type="entry name" value="DNAJ_2"/>
    <property type="match status" value="1"/>
</dbReference>
<evidence type="ECO:0000313" key="3">
    <source>
        <dbReference type="EMBL" id="KAJ4961546.1"/>
    </source>
</evidence>
<gene>
    <name evidence="3" type="ORF">NE237_021456</name>
</gene>
<organism evidence="3 4">
    <name type="scientific">Protea cynaroides</name>
    <dbReference type="NCBI Taxonomy" id="273540"/>
    <lineage>
        <taxon>Eukaryota</taxon>
        <taxon>Viridiplantae</taxon>
        <taxon>Streptophyta</taxon>
        <taxon>Embryophyta</taxon>
        <taxon>Tracheophyta</taxon>
        <taxon>Spermatophyta</taxon>
        <taxon>Magnoliopsida</taxon>
        <taxon>Proteales</taxon>
        <taxon>Proteaceae</taxon>
        <taxon>Protea</taxon>
    </lineage>
</organism>
<evidence type="ECO:0000313" key="4">
    <source>
        <dbReference type="Proteomes" id="UP001141806"/>
    </source>
</evidence>
<dbReference type="Pfam" id="PF13370">
    <property type="entry name" value="Fer4_13"/>
    <property type="match status" value="1"/>
</dbReference>
<sequence>MFSITSNHLLSVPKSPGLYHQQSLEKHSLRWREKKSITIRCCYRKRGVEAKTADYYKLLGVSVDSNPQEIKEAYRKLQKKHHPDIAGQKGHEYTIMLNEAYHVLMAEDLRRNYDASIGRAGLGKDFSGLGYSSWKGPLRSQALFVDENSCIGCKECVHHAGNTFMMDDTLGCARVKVQFGDEDKQIEVSLDSCPVNCIHWVDREELPVLEFLIRPRPREAYGVFSGGWERPSNVFVAAKSFHKQLKRQDHQQHQRTAQGAGDEETTAQVKARARASIKLRMEQLSRLWSWMTDISG</sequence>
<comment type="caution">
    <text evidence="3">The sequence shown here is derived from an EMBL/GenBank/DDBJ whole genome shotgun (WGS) entry which is preliminary data.</text>
</comment>
<dbReference type="SUPFAM" id="SSF54862">
    <property type="entry name" value="4Fe-4S ferredoxins"/>
    <property type="match status" value="1"/>
</dbReference>
<dbReference type="Pfam" id="PF00226">
    <property type="entry name" value="DnaJ"/>
    <property type="match status" value="1"/>
</dbReference>
<protein>
    <recommendedName>
        <fullName evidence="2">J domain-containing protein</fullName>
    </recommendedName>
</protein>
<dbReference type="EMBL" id="JAMYWD010000009">
    <property type="protein sequence ID" value="KAJ4961546.1"/>
    <property type="molecule type" value="Genomic_DNA"/>
</dbReference>
<feature type="domain" description="J" evidence="2">
    <location>
        <begin position="54"/>
        <end position="117"/>
    </location>
</feature>
<dbReference type="InterPro" id="IPR036869">
    <property type="entry name" value="J_dom_sf"/>
</dbReference>
<dbReference type="SMART" id="SM00271">
    <property type="entry name" value="DnaJ"/>
    <property type="match status" value="1"/>
</dbReference>
<dbReference type="Proteomes" id="UP001141806">
    <property type="component" value="Unassembled WGS sequence"/>
</dbReference>
<dbReference type="PANTHER" id="PTHR45295">
    <property type="entry name" value="CHAPERONE PROTEIN DNAJ C76, CHLOROPLASTIC"/>
    <property type="match status" value="1"/>
</dbReference>
<dbReference type="PRINTS" id="PR00625">
    <property type="entry name" value="JDOMAIN"/>
</dbReference>
<keyword evidence="4" id="KW-1185">Reference proteome</keyword>
<dbReference type="Gene3D" id="3.30.70.20">
    <property type="match status" value="1"/>
</dbReference>
<dbReference type="SUPFAM" id="SSF46565">
    <property type="entry name" value="Chaperone J-domain"/>
    <property type="match status" value="1"/>
</dbReference>
<evidence type="ECO:0000256" key="1">
    <source>
        <dbReference type="SAM" id="MobiDB-lite"/>
    </source>
</evidence>